<evidence type="ECO:0000313" key="3">
    <source>
        <dbReference type="Proteomes" id="UP000077521"/>
    </source>
</evidence>
<feature type="region of interest" description="Disordered" evidence="1">
    <location>
        <begin position="235"/>
        <end position="351"/>
    </location>
</feature>
<gene>
    <name evidence="2" type="ORF">A4X13_0g8902</name>
</gene>
<dbReference type="Proteomes" id="UP000077521">
    <property type="component" value="Unassembled WGS sequence"/>
</dbReference>
<feature type="compositionally biased region" description="Low complexity" evidence="1">
    <location>
        <begin position="291"/>
        <end position="351"/>
    </location>
</feature>
<accession>A0A8T8SCG9</accession>
<name>A0A8T8SCG9_9BASI</name>
<dbReference type="EMBL" id="LWDF02001917">
    <property type="protein sequence ID" value="KAE8237131.1"/>
    <property type="molecule type" value="Genomic_DNA"/>
</dbReference>
<proteinExistence type="predicted"/>
<feature type="region of interest" description="Disordered" evidence="1">
    <location>
        <begin position="1"/>
        <end position="22"/>
    </location>
</feature>
<organism evidence="2 3">
    <name type="scientific">Tilletia indica</name>
    <dbReference type="NCBI Taxonomy" id="43049"/>
    <lineage>
        <taxon>Eukaryota</taxon>
        <taxon>Fungi</taxon>
        <taxon>Dikarya</taxon>
        <taxon>Basidiomycota</taxon>
        <taxon>Ustilaginomycotina</taxon>
        <taxon>Exobasidiomycetes</taxon>
        <taxon>Tilletiales</taxon>
        <taxon>Tilletiaceae</taxon>
        <taxon>Tilletia</taxon>
    </lineage>
</organism>
<keyword evidence="3" id="KW-1185">Reference proteome</keyword>
<feature type="compositionally biased region" description="Pro residues" evidence="1">
    <location>
        <begin position="102"/>
        <end position="118"/>
    </location>
</feature>
<feature type="compositionally biased region" description="Low complexity" evidence="1">
    <location>
        <begin position="252"/>
        <end position="283"/>
    </location>
</feature>
<sequence length="351" mass="35694">MSPSPSRTAEVHPPNSAPKYAEEADFVRCMDQIIHDDLSHNPRAHPASFELGRKHVISSSAQSQSRPYGTLLEGLRGDAVKNPVSTAGSFTPSADAASSPSPVCPLPPSGRSSPLPPTFSLPSISVSSIASHSSSSSPSSSVSASGTESAQTATSSAQSGLTSIGPITAIIPAHSGGLDGPAMRGQAKGDCAGGMASALTSLQRIGAEWIRARGWILRASCGFDKAVPIRSPAQVPIPLPARSTPPSDRLRTLLSSSETRSPAGAPSFTTSVLTSVLRSTPSSRTPPSPHSPSLRPASSTSAASNSPMPRSSSWSALTSPSTSILRLAPTSAYTSSSPSATQPPATSAPTS</sequence>
<comment type="caution">
    <text evidence="2">The sequence shown here is derived from an EMBL/GenBank/DDBJ whole genome shotgun (WGS) entry which is preliminary data.</text>
</comment>
<evidence type="ECO:0000313" key="2">
    <source>
        <dbReference type="EMBL" id="KAE8237131.1"/>
    </source>
</evidence>
<evidence type="ECO:0000256" key="1">
    <source>
        <dbReference type="SAM" id="MobiDB-lite"/>
    </source>
</evidence>
<feature type="region of interest" description="Disordered" evidence="1">
    <location>
        <begin position="130"/>
        <end position="159"/>
    </location>
</feature>
<dbReference type="AlphaFoldDB" id="A0A8T8SCG9"/>
<feature type="region of interest" description="Disordered" evidence="1">
    <location>
        <begin position="83"/>
        <end position="118"/>
    </location>
</feature>
<reference evidence="2" key="1">
    <citation type="submission" date="2016-04" db="EMBL/GenBank/DDBJ databases">
        <authorList>
            <person name="Nguyen H.D."/>
            <person name="Samba Siva P."/>
            <person name="Cullis J."/>
            <person name="Levesque C.A."/>
            <person name="Hambleton S."/>
        </authorList>
    </citation>
    <scope>NUCLEOTIDE SEQUENCE</scope>
    <source>
        <strain evidence="2">DAOMC 236416</strain>
    </source>
</reference>
<protein>
    <submittedName>
        <fullName evidence="2">Uncharacterized protein</fullName>
    </submittedName>
</protein>
<feature type="compositionally biased region" description="Low complexity" evidence="1">
    <location>
        <begin position="92"/>
        <end position="101"/>
    </location>
</feature>
<reference evidence="2" key="2">
    <citation type="journal article" date="2019" name="IMA Fungus">
        <title>Genome sequencing and comparison of five Tilletia species to identify candidate genes for the detection of regulated species infecting wheat.</title>
        <authorList>
            <person name="Nguyen H.D.T."/>
            <person name="Sultana T."/>
            <person name="Kesanakurti P."/>
            <person name="Hambleton S."/>
        </authorList>
    </citation>
    <scope>NUCLEOTIDE SEQUENCE</scope>
    <source>
        <strain evidence="2">DAOMC 236416</strain>
    </source>
</reference>
<feature type="non-terminal residue" evidence="2">
    <location>
        <position position="351"/>
    </location>
</feature>